<dbReference type="EMBL" id="JADGJW010000075">
    <property type="protein sequence ID" value="KAJ3224957.1"/>
    <property type="molecule type" value="Genomic_DNA"/>
</dbReference>
<accession>A0AAD5U5D9</accession>
<name>A0AAD5U5D9_9FUNG</name>
<evidence type="ECO:0000313" key="2">
    <source>
        <dbReference type="EMBL" id="KAJ3224957.1"/>
    </source>
</evidence>
<keyword evidence="3" id="KW-1185">Reference proteome</keyword>
<dbReference type="InterPro" id="IPR001810">
    <property type="entry name" value="F-box_dom"/>
</dbReference>
<dbReference type="AlphaFoldDB" id="A0AAD5U5D9"/>
<dbReference type="PROSITE" id="PS50181">
    <property type="entry name" value="FBOX"/>
    <property type="match status" value="1"/>
</dbReference>
<evidence type="ECO:0000313" key="3">
    <source>
        <dbReference type="Proteomes" id="UP001211065"/>
    </source>
</evidence>
<reference evidence="2" key="1">
    <citation type="submission" date="2020-05" db="EMBL/GenBank/DDBJ databases">
        <title>Phylogenomic resolution of chytrid fungi.</title>
        <authorList>
            <person name="Stajich J.E."/>
            <person name="Amses K."/>
            <person name="Simmons R."/>
            <person name="Seto K."/>
            <person name="Myers J."/>
            <person name="Bonds A."/>
            <person name="Quandt C.A."/>
            <person name="Barry K."/>
            <person name="Liu P."/>
            <person name="Grigoriev I."/>
            <person name="Longcore J.E."/>
            <person name="James T.Y."/>
        </authorList>
    </citation>
    <scope>NUCLEOTIDE SEQUENCE</scope>
    <source>
        <strain evidence="2">JEL0476</strain>
    </source>
</reference>
<evidence type="ECO:0000259" key="1">
    <source>
        <dbReference type="PROSITE" id="PS50181"/>
    </source>
</evidence>
<feature type="domain" description="F-box" evidence="1">
    <location>
        <begin position="2"/>
        <end position="52"/>
    </location>
</feature>
<sequence>MSKKLNTLPFDIITKICEHVNFEDLLCLRNTSLALLKVINYNTSCIKVFTSTAELKLNLSKKITQWFSSKIKIYSNIKPLPTYSLLILVKNDEALKNSEKLLFQENSQIYIQESIQEIKNDSFLIRVDCCLLTRYCYCFGVKSKYERRFSDIDTLKTLNLRTKNTMGMNLEDISLKNFSCEVYNCKTDKCSLSKVKGYSGVDEIINFLDKGCKLSSICDGDLGLSDENLSVMENEEIFLTSPHWQLLQKINDVIIFQGVERGMQCFKVFVNKDIDEISKVWKYIEKINQRWEELYYK</sequence>
<comment type="caution">
    <text evidence="2">The sequence shown here is derived from an EMBL/GenBank/DDBJ whole genome shotgun (WGS) entry which is preliminary data.</text>
</comment>
<gene>
    <name evidence="2" type="ORF">HK099_007586</name>
</gene>
<proteinExistence type="predicted"/>
<protein>
    <recommendedName>
        <fullName evidence="1">F-box domain-containing protein</fullName>
    </recommendedName>
</protein>
<dbReference type="Proteomes" id="UP001211065">
    <property type="component" value="Unassembled WGS sequence"/>
</dbReference>
<organism evidence="2 3">
    <name type="scientific">Clydaea vesicula</name>
    <dbReference type="NCBI Taxonomy" id="447962"/>
    <lineage>
        <taxon>Eukaryota</taxon>
        <taxon>Fungi</taxon>
        <taxon>Fungi incertae sedis</taxon>
        <taxon>Chytridiomycota</taxon>
        <taxon>Chytridiomycota incertae sedis</taxon>
        <taxon>Chytridiomycetes</taxon>
        <taxon>Lobulomycetales</taxon>
        <taxon>Lobulomycetaceae</taxon>
        <taxon>Clydaea</taxon>
    </lineage>
</organism>